<evidence type="ECO:0000313" key="3">
    <source>
        <dbReference type="Proteomes" id="UP000470302"/>
    </source>
</evidence>
<evidence type="ECO:0000313" key="2">
    <source>
        <dbReference type="EMBL" id="MYM91521.1"/>
    </source>
</evidence>
<dbReference type="Proteomes" id="UP000470302">
    <property type="component" value="Unassembled WGS sequence"/>
</dbReference>
<feature type="signal peptide" evidence="1">
    <location>
        <begin position="1"/>
        <end position="20"/>
    </location>
</feature>
<proteinExistence type="predicted"/>
<sequence>MKTFPLSPVTPLLLALAALAGCANLHPVGLPPAAAPFQAPADWSQGKAG</sequence>
<dbReference type="AlphaFoldDB" id="A0A845GC81"/>
<feature type="non-terminal residue" evidence="2">
    <location>
        <position position="49"/>
    </location>
</feature>
<evidence type="ECO:0000256" key="1">
    <source>
        <dbReference type="SAM" id="SignalP"/>
    </source>
</evidence>
<reference evidence="2 3" key="1">
    <citation type="submission" date="2020-01" db="EMBL/GenBank/DDBJ databases">
        <title>Novel species isolated from a subtropical stream in China.</title>
        <authorList>
            <person name="Lu H."/>
        </authorList>
    </citation>
    <scope>NUCLEOTIDE SEQUENCE [LARGE SCALE GENOMIC DNA]</scope>
    <source>
        <strain evidence="2 3">FT82W</strain>
    </source>
</reference>
<organism evidence="2 3">
    <name type="scientific">Duganella vulcania</name>
    <dbReference type="NCBI Taxonomy" id="2692166"/>
    <lineage>
        <taxon>Bacteria</taxon>
        <taxon>Pseudomonadati</taxon>
        <taxon>Pseudomonadota</taxon>
        <taxon>Betaproteobacteria</taxon>
        <taxon>Burkholderiales</taxon>
        <taxon>Oxalobacteraceae</taxon>
        <taxon>Telluria group</taxon>
        <taxon>Duganella</taxon>
    </lineage>
</organism>
<dbReference type="PROSITE" id="PS51257">
    <property type="entry name" value="PROKAR_LIPOPROTEIN"/>
    <property type="match status" value="1"/>
</dbReference>
<gene>
    <name evidence="2" type="ORF">GTP91_30635</name>
</gene>
<dbReference type="EMBL" id="WWCW01000215">
    <property type="protein sequence ID" value="MYM91521.1"/>
    <property type="molecule type" value="Genomic_DNA"/>
</dbReference>
<accession>A0A845GC81</accession>
<comment type="caution">
    <text evidence="2">The sequence shown here is derived from an EMBL/GenBank/DDBJ whole genome shotgun (WGS) entry which is preliminary data.</text>
</comment>
<keyword evidence="1" id="KW-0732">Signal</keyword>
<protein>
    <submittedName>
        <fullName evidence="2">TolC family protein</fullName>
    </submittedName>
</protein>
<feature type="chain" id="PRO_5032352590" evidence="1">
    <location>
        <begin position="21"/>
        <end position="49"/>
    </location>
</feature>
<name>A0A845GC81_9BURK</name>